<dbReference type="Gene3D" id="2.40.320.10">
    <property type="entry name" value="Hypothetical Protein Pfu-838710-001"/>
    <property type="match status" value="1"/>
</dbReference>
<dbReference type="EMBL" id="CP016620">
    <property type="protein sequence ID" value="ANY85082.1"/>
    <property type="molecule type" value="Genomic_DNA"/>
</dbReference>
<dbReference type="OrthoDB" id="8019108at2"/>
<protein>
    <recommendedName>
        <fullName evidence="3">CYTH domain-containing protein</fullName>
    </recommendedName>
</protein>
<accession>A0A1B2EYS3</accession>
<dbReference type="RefSeq" id="WP_099515895.1">
    <property type="nucleotide sequence ID" value="NZ_CP016620.1"/>
</dbReference>
<organism evidence="2">
    <name type="scientific">Microvirga ossetica</name>
    <dbReference type="NCBI Taxonomy" id="1882682"/>
    <lineage>
        <taxon>Bacteria</taxon>
        <taxon>Pseudomonadati</taxon>
        <taxon>Pseudomonadota</taxon>
        <taxon>Alphaproteobacteria</taxon>
        <taxon>Hyphomicrobiales</taxon>
        <taxon>Methylobacteriaceae</taxon>
        <taxon>Microvirga</taxon>
    </lineage>
</organism>
<name>A0A1B2EYS3_9HYPH</name>
<geneLocation type="plasmid" evidence="2">
    <name>unnamed4</name>
</geneLocation>
<evidence type="ECO:0000313" key="2">
    <source>
        <dbReference type="EMBL" id="ANY85082.1"/>
    </source>
</evidence>
<reference evidence="2" key="1">
    <citation type="submission" date="2016-07" db="EMBL/GenBank/DDBJ databases">
        <title>Microvirga ossetica sp. nov. a new species of rhizobia isolated from root nodules of the legume species Vicia alpestris Steven originated from North Ossetia region in the Caucasus.</title>
        <authorList>
            <person name="Safronova V.I."/>
            <person name="Kuznetsova I.G."/>
            <person name="Sazanova A.L."/>
            <person name="Belimov A."/>
            <person name="Andronov E."/>
            <person name="Osledkin Y.S."/>
            <person name="Onishchuk O.P."/>
            <person name="Kurchak O.N."/>
            <person name="Shaposhnikov A.I."/>
            <person name="Willems A."/>
            <person name="Tikhonovich I.A."/>
        </authorList>
    </citation>
    <scope>NUCLEOTIDE SEQUENCE [LARGE SCALE GENOMIC DNA]</scope>
    <source>
        <strain evidence="2">V5/3M</strain>
        <plasmid evidence="2">unnamed4</plasmid>
    </source>
</reference>
<evidence type="ECO:0000256" key="1">
    <source>
        <dbReference type="SAM" id="MobiDB-lite"/>
    </source>
</evidence>
<keyword evidence="2" id="KW-0614">Plasmid</keyword>
<evidence type="ECO:0008006" key="3">
    <source>
        <dbReference type="Google" id="ProtNLM"/>
    </source>
</evidence>
<proteinExistence type="predicted"/>
<sequence length="225" mass="24431">MSSTRVFLLSPALARLIERDRAGDRVRQGYFPEHPDRSTHVQLTGDAGHLVLASHSATGPVEDAAEISLPQAETLLALSAGQVEYLSVAIDVGPHATTIQRFLTPGPLDLISMAFRDDKTARKFQPPAWCGPEVSADPSYRLRTIALTGRPAVPEVEISNAALASLLDALDHRDREVEPSPTRQAQAPASSEAPFDAEDEQELDGLSIEDSVIRDLARSLQPQRR</sequence>
<gene>
    <name evidence="2" type="ORF">BB934_43555</name>
</gene>
<dbReference type="AlphaFoldDB" id="A0A1B2EYS3"/>
<feature type="region of interest" description="Disordered" evidence="1">
    <location>
        <begin position="175"/>
        <end position="209"/>
    </location>
</feature>
<dbReference type="KEGG" id="moc:BB934_43555"/>